<dbReference type="InterPro" id="IPR036770">
    <property type="entry name" value="Ankyrin_rpt-contain_sf"/>
</dbReference>
<dbReference type="PROSITE" id="PS50297">
    <property type="entry name" value="ANK_REP_REGION"/>
    <property type="match status" value="2"/>
</dbReference>
<dbReference type="SMART" id="SM00248">
    <property type="entry name" value="ANK"/>
    <property type="match status" value="6"/>
</dbReference>
<dbReference type="Proteomes" id="UP000649617">
    <property type="component" value="Unassembled WGS sequence"/>
</dbReference>
<feature type="compositionally biased region" description="Polar residues" evidence="2">
    <location>
        <begin position="376"/>
        <end position="385"/>
    </location>
</feature>
<dbReference type="Gene3D" id="2.60.120.10">
    <property type="entry name" value="Jelly Rolls"/>
    <property type="match status" value="1"/>
</dbReference>
<dbReference type="Gene3D" id="1.25.40.20">
    <property type="entry name" value="Ankyrin repeat-containing domain"/>
    <property type="match status" value="3"/>
</dbReference>
<comment type="caution">
    <text evidence="5">The sequence shown here is derived from an EMBL/GenBank/DDBJ whole genome shotgun (WGS) entry which is preliminary data.</text>
</comment>
<keyword evidence="3" id="KW-0472">Membrane</keyword>
<proteinExistence type="predicted"/>
<evidence type="ECO:0000313" key="6">
    <source>
        <dbReference type="Proteomes" id="UP000649617"/>
    </source>
</evidence>
<feature type="transmembrane region" description="Helical" evidence="3">
    <location>
        <begin position="153"/>
        <end position="175"/>
    </location>
</feature>
<dbReference type="SUPFAM" id="SSF51206">
    <property type="entry name" value="cAMP-binding domain-like"/>
    <property type="match status" value="1"/>
</dbReference>
<dbReference type="InterPro" id="IPR002110">
    <property type="entry name" value="Ankyrin_rpt"/>
</dbReference>
<dbReference type="SUPFAM" id="SSF81324">
    <property type="entry name" value="Voltage-gated potassium channels"/>
    <property type="match status" value="1"/>
</dbReference>
<dbReference type="InterPro" id="IPR014710">
    <property type="entry name" value="RmlC-like_jellyroll"/>
</dbReference>
<evidence type="ECO:0000256" key="1">
    <source>
        <dbReference type="PROSITE-ProRule" id="PRU00023"/>
    </source>
</evidence>
<dbReference type="AlphaFoldDB" id="A0A812Q9J0"/>
<dbReference type="EMBL" id="CAJNIZ010015113">
    <property type="protein sequence ID" value="CAE7369499.1"/>
    <property type="molecule type" value="Genomic_DNA"/>
</dbReference>
<sequence length="987" mass="111741">MKQRVARKFRELDEDGEGISLADVATLLTDVLGRQLDRDAMLRLAANVFDNAEKSEQDLLQLPDVLKSMENVSVDFNALVQRRQQHNSGQTTNDQDMSWACVQRLAGLVLPPDSIWLYVWDTLRKIVITYFMLEVPMRFAISNVDFLAEPGRSALFITNLSFDGFMFLNMLLTFMRGYMQSSGVTIMDFHHIRVRYLLGFFSWDLLACFPIDLLVAGFNDSRQYATWRLLKLIHLRHFFAKSRVSESSSGFLFTTFKIMLQLYVLLHFMACTLWYLGNGWPTEPDFGQQLLNGYDSRQYVLSCYGMMLVLTNDRRSASGAFTTFERNGHIDGSLVDKVISQDESIVESRVMRSRVETFISNSGLPPELAEQIRLGTDSTSTQASGSAPKGDRTADQRTMEALLTQPVGEQATFLLILKSGSVQIRDVNNDEVDRVEEKGTAFCDISCMFGLRHKTSIICEEETQLIKLRAEDFNFALKMHPQDQEVINGNAVKIIPETTTLDHDQGNEPGGVGAMPMTMLQEDDDEARSVSTKRKRRAAWGVDLFADLSIHDLNLEGVAEVRNMIRTLQEKKAQQRVNDFIEFAAQGKWENMETMLKNNKVTVDGRNWDSRTALHIAVCEGRLRIVERLVSEWNASLGVEDRFGNTPLDDAVRERRSEVAEFLIEANAEFKGGVAAAVQLCEAAAGGDTPQLELLVEVIGVDPNLGDYDNRTALHLAASNGHLETITKMLEFPYLDLNPLDRFGQTPLDDAIRHEHVAVQKLLRSEGAQMGNVEFGVALCEAAAENDHGKLRQMIDAGVRAGMADYDYRTALHLASSNGNLETCAFLLREGKVDPNPLDRFLHTPLDDAVRHCHKDVAELLIKFKGRPSSDDEYLSTVRDEFLKQMEEEKARKDTDKLDKELKTHKFSEVLERLARLRSDLEDDVYQFMTSAGNIRYELCRILHMNMFLHDESSRSRAGWDKLTQQLDEGSLTTQKLVDLLERDLRQ</sequence>
<dbReference type="PANTHER" id="PTHR45743:SF2">
    <property type="entry name" value="POTASSIUM CHANNEL AKT1"/>
    <property type="match status" value="1"/>
</dbReference>
<dbReference type="OrthoDB" id="426293at2759"/>
<organism evidence="5 6">
    <name type="scientific">Symbiodinium pilosum</name>
    <name type="common">Dinoflagellate</name>
    <dbReference type="NCBI Taxonomy" id="2952"/>
    <lineage>
        <taxon>Eukaryota</taxon>
        <taxon>Sar</taxon>
        <taxon>Alveolata</taxon>
        <taxon>Dinophyceae</taxon>
        <taxon>Suessiales</taxon>
        <taxon>Symbiodiniaceae</taxon>
        <taxon>Symbiodinium</taxon>
    </lineage>
</organism>
<dbReference type="InterPro" id="IPR002048">
    <property type="entry name" value="EF_hand_dom"/>
</dbReference>
<name>A0A812Q9J0_SYMPI</name>
<dbReference type="InterPro" id="IPR045319">
    <property type="entry name" value="KAT/AKT"/>
</dbReference>
<dbReference type="Gene3D" id="1.10.287.70">
    <property type="match status" value="1"/>
</dbReference>
<protein>
    <submittedName>
        <fullName evidence="5">SKOR protein</fullName>
    </submittedName>
</protein>
<gene>
    <name evidence="5" type="primary">SKOR</name>
    <name evidence="5" type="ORF">SPIL2461_LOCUS8969</name>
</gene>
<dbReference type="SUPFAM" id="SSF48403">
    <property type="entry name" value="Ankyrin repeat"/>
    <property type="match status" value="1"/>
</dbReference>
<dbReference type="PROSITE" id="PS50088">
    <property type="entry name" value="ANK_REPEAT"/>
    <property type="match status" value="3"/>
</dbReference>
<evidence type="ECO:0000256" key="3">
    <source>
        <dbReference type="SAM" id="Phobius"/>
    </source>
</evidence>
<dbReference type="CDD" id="cd00038">
    <property type="entry name" value="CAP_ED"/>
    <property type="match status" value="1"/>
</dbReference>
<accession>A0A812Q9J0</accession>
<dbReference type="PANTHER" id="PTHR45743">
    <property type="entry name" value="POTASSIUM CHANNEL AKT1"/>
    <property type="match status" value="1"/>
</dbReference>
<feature type="repeat" description="ANK" evidence="1">
    <location>
        <begin position="709"/>
        <end position="742"/>
    </location>
</feature>
<keyword evidence="6" id="KW-1185">Reference proteome</keyword>
<feature type="repeat" description="ANK" evidence="1">
    <location>
        <begin position="807"/>
        <end position="831"/>
    </location>
</feature>
<dbReference type="Pfam" id="PF12796">
    <property type="entry name" value="Ank_2"/>
    <property type="match status" value="3"/>
</dbReference>
<dbReference type="GO" id="GO:0005249">
    <property type="term" value="F:voltage-gated potassium channel activity"/>
    <property type="evidence" value="ECO:0007669"/>
    <property type="project" value="InterPro"/>
</dbReference>
<dbReference type="InterPro" id="IPR018490">
    <property type="entry name" value="cNMP-bd_dom_sf"/>
</dbReference>
<dbReference type="InterPro" id="IPR000595">
    <property type="entry name" value="cNMP-bd_dom"/>
</dbReference>
<reference evidence="5" key="1">
    <citation type="submission" date="2021-02" db="EMBL/GenBank/DDBJ databases">
        <authorList>
            <person name="Dougan E. K."/>
            <person name="Rhodes N."/>
            <person name="Thang M."/>
            <person name="Chan C."/>
        </authorList>
    </citation>
    <scope>NUCLEOTIDE SEQUENCE</scope>
</reference>
<feature type="domain" description="EF-hand" evidence="4">
    <location>
        <begin position="1"/>
        <end position="34"/>
    </location>
</feature>
<keyword evidence="3" id="KW-0812">Transmembrane</keyword>
<keyword evidence="1" id="KW-0040">ANK repeat</keyword>
<feature type="region of interest" description="Disordered" evidence="2">
    <location>
        <begin position="375"/>
        <end position="394"/>
    </location>
</feature>
<dbReference type="GO" id="GO:0005509">
    <property type="term" value="F:calcium ion binding"/>
    <property type="evidence" value="ECO:0007669"/>
    <property type="project" value="InterPro"/>
</dbReference>
<dbReference type="PROSITE" id="PS50222">
    <property type="entry name" value="EF_HAND_2"/>
    <property type="match status" value="1"/>
</dbReference>
<keyword evidence="3" id="KW-1133">Transmembrane helix</keyword>
<evidence type="ECO:0000259" key="4">
    <source>
        <dbReference type="PROSITE" id="PS50222"/>
    </source>
</evidence>
<feature type="transmembrane region" description="Helical" evidence="3">
    <location>
        <begin position="196"/>
        <end position="218"/>
    </location>
</feature>
<evidence type="ECO:0000313" key="5">
    <source>
        <dbReference type="EMBL" id="CAE7369499.1"/>
    </source>
</evidence>
<evidence type="ECO:0000256" key="2">
    <source>
        <dbReference type="SAM" id="MobiDB-lite"/>
    </source>
</evidence>
<feature type="repeat" description="ANK" evidence="1">
    <location>
        <begin position="609"/>
        <end position="642"/>
    </location>
</feature>